<proteinExistence type="inferred from homology"/>
<evidence type="ECO:0000313" key="2">
    <source>
        <dbReference type="EMBL" id="OGY92624.1"/>
    </source>
</evidence>
<dbReference type="SUPFAM" id="SSF159127">
    <property type="entry name" value="HupF/HypC-like"/>
    <property type="match status" value="1"/>
</dbReference>
<organism evidence="2 3">
    <name type="scientific">Candidatus Komeilibacteria bacterium RIFCSPLOWO2_01_FULL_53_11</name>
    <dbReference type="NCBI Taxonomy" id="1798552"/>
    <lineage>
        <taxon>Bacteria</taxon>
        <taxon>Candidatus Komeiliibacteriota</taxon>
    </lineage>
</organism>
<evidence type="ECO:0000313" key="3">
    <source>
        <dbReference type="Proteomes" id="UP000177349"/>
    </source>
</evidence>
<comment type="caution">
    <text evidence="2">The sequence shown here is derived from an EMBL/GenBank/DDBJ whole genome shotgun (WGS) entry which is preliminary data.</text>
</comment>
<evidence type="ECO:0008006" key="4">
    <source>
        <dbReference type="Google" id="ProtNLM"/>
    </source>
</evidence>
<dbReference type="InterPro" id="IPR001109">
    <property type="entry name" value="Hydrogenase_HupF/HypC"/>
</dbReference>
<reference evidence="2 3" key="1">
    <citation type="journal article" date="2016" name="Nat. Commun.">
        <title>Thousands of microbial genomes shed light on interconnected biogeochemical processes in an aquifer system.</title>
        <authorList>
            <person name="Anantharaman K."/>
            <person name="Brown C.T."/>
            <person name="Hug L.A."/>
            <person name="Sharon I."/>
            <person name="Castelle C.J."/>
            <person name="Probst A.J."/>
            <person name="Thomas B.C."/>
            <person name="Singh A."/>
            <person name="Wilkins M.J."/>
            <person name="Karaoz U."/>
            <person name="Brodie E.L."/>
            <person name="Williams K.H."/>
            <person name="Hubbard S.S."/>
            <person name="Banfield J.F."/>
        </authorList>
    </citation>
    <scope>NUCLEOTIDE SEQUENCE [LARGE SCALE GENOMIC DNA]</scope>
</reference>
<comment type="similarity">
    <text evidence="1">Belongs to the HupF/HypC family.</text>
</comment>
<sequence length="70" mass="7375">MCFVIPLQITATHGTTATLENALTVDIGSLESCGVGDYVIVTSGIAVAKVDVLDAKAMRSQIKETYDELS</sequence>
<evidence type="ECO:0000256" key="1">
    <source>
        <dbReference type="ARBA" id="ARBA00006018"/>
    </source>
</evidence>
<dbReference type="Proteomes" id="UP000177349">
    <property type="component" value="Unassembled WGS sequence"/>
</dbReference>
<protein>
    <recommendedName>
        <fullName evidence="4">Hydrogenase assembly protein HupF</fullName>
    </recommendedName>
</protein>
<name>A0A1G2BU00_9BACT</name>
<accession>A0A1G2BU00</accession>
<dbReference type="EMBL" id="MHKN01000014">
    <property type="protein sequence ID" value="OGY92624.1"/>
    <property type="molecule type" value="Genomic_DNA"/>
</dbReference>
<dbReference type="Pfam" id="PF01455">
    <property type="entry name" value="HupF_HypC"/>
    <property type="match status" value="1"/>
</dbReference>
<dbReference type="AlphaFoldDB" id="A0A1G2BU00"/>
<gene>
    <name evidence="2" type="ORF">A3B31_02390</name>
</gene>
<dbReference type="Gene3D" id="2.30.30.140">
    <property type="match status" value="1"/>
</dbReference>